<keyword evidence="2" id="KW-1185">Reference proteome</keyword>
<dbReference type="AlphaFoldDB" id="A0A5B7D4F3"/>
<gene>
    <name evidence="1" type="ORF">E2C01_008330</name>
</gene>
<reference evidence="1 2" key="1">
    <citation type="submission" date="2019-05" db="EMBL/GenBank/DDBJ databases">
        <title>Another draft genome of Portunus trituberculatus and its Hox gene families provides insights of decapod evolution.</title>
        <authorList>
            <person name="Jeong J.-H."/>
            <person name="Song I."/>
            <person name="Kim S."/>
            <person name="Choi T."/>
            <person name="Kim D."/>
            <person name="Ryu S."/>
            <person name="Kim W."/>
        </authorList>
    </citation>
    <scope>NUCLEOTIDE SEQUENCE [LARGE SCALE GENOMIC DNA]</scope>
    <source>
        <tissue evidence="1">Muscle</tissue>
    </source>
</reference>
<sequence length="75" mass="8358">MYEVCLTNHGMMHQCQMVGEEAAASSTHPSITQHPHPCHLTSTPNNTLITPTHCSYILNTGNLNKKNNTIRTTRK</sequence>
<comment type="caution">
    <text evidence="1">The sequence shown here is derived from an EMBL/GenBank/DDBJ whole genome shotgun (WGS) entry which is preliminary data.</text>
</comment>
<accession>A0A5B7D4F3</accession>
<dbReference type="EMBL" id="VSRR010000434">
    <property type="protein sequence ID" value="MPC15536.1"/>
    <property type="molecule type" value="Genomic_DNA"/>
</dbReference>
<protein>
    <submittedName>
        <fullName evidence="1">Uncharacterized protein</fullName>
    </submittedName>
</protein>
<name>A0A5B7D4F3_PORTR</name>
<dbReference type="Proteomes" id="UP000324222">
    <property type="component" value="Unassembled WGS sequence"/>
</dbReference>
<evidence type="ECO:0000313" key="1">
    <source>
        <dbReference type="EMBL" id="MPC15536.1"/>
    </source>
</evidence>
<organism evidence="1 2">
    <name type="scientific">Portunus trituberculatus</name>
    <name type="common">Swimming crab</name>
    <name type="synonym">Neptunus trituberculatus</name>
    <dbReference type="NCBI Taxonomy" id="210409"/>
    <lineage>
        <taxon>Eukaryota</taxon>
        <taxon>Metazoa</taxon>
        <taxon>Ecdysozoa</taxon>
        <taxon>Arthropoda</taxon>
        <taxon>Crustacea</taxon>
        <taxon>Multicrustacea</taxon>
        <taxon>Malacostraca</taxon>
        <taxon>Eumalacostraca</taxon>
        <taxon>Eucarida</taxon>
        <taxon>Decapoda</taxon>
        <taxon>Pleocyemata</taxon>
        <taxon>Brachyura</taxon>
        <taxon>Eubrachyura</taxon>
        <taxon>Portunoidea</taxon>
        <taxon>Portunidae</taxon>
        <taxon>Portuninae</taxon>
        <taxon>Portunus</taxon>
    </lineage>
</organism>
<evidence type="ECO:0000313" key="2">
    <source>
        <dbReference type="Proteomes" id="UP000324222"/>
    </source>
</evidence>
<proteinExistence type="predicted"/>